<name>A0ABU2LBF0_9ACTN</name>
<evidence type="ECO:0000313" key="3">
    <source>
        <dbReference type="Proteomes" id="UP001183388"/>
    </source>
</evidence>
<reference evidence="3" key="1">
    <citation type="submission" date="2023-07" db="EMBL/GenBank/DDBJ databases">
        <title>30 novel species of actinomycetes from the DSMZ collection.</title>
        <authorList>
            <person name="Nouioui I."/>
        </authorList>
    </citation>
    <scope>NUCLEOTIDE SEQUENCE [LARGE SCALE GENOMIC DNA]</scope>
    <source>
        <strain evidence="3">DSM 44917</strain>
    </source>
</reference>
<protein>
    <recommendedName>
        <fullName evidence="4">Aromatic ring-opening dioxygenase LigA</fullName>
    </recommendedName>
</protein>
<feature type="compositionally biased region" description="Basic and acidic residues" evidence="1">
    <location>
        <begin position="97"/>
        <end position="112"/>
    </location>
</feature>
<evidence type="ECO:0000313" key="2">
    <source>
        <dbReference type="EMBL" id="MDT0308632.1"/>
    </source>
</evidence>
<gene>
    <name evidence="2" type="ORF">RM780_16935</name>
</gene>
<sequence>MRVRGFVAGCGLVVAGLLLLVLGAATIAVGTGAPGLETRTFGRISCSSVTTRSGVVWHCSGESPEQARANDEAERQAEYDALRAHRESMGPPHRRQHTDLRFVPHDGQRDPGRVTASRLPVNGWWIAHSGNVVATGVLLTLAGGGAAGWGGYRLRGARRMAGRRPPTAEGAGAA</sequence>
<proteinExistence type="predicted"/>
<evidence type="ECO:0000256" key="1">
    <source>
        <dbReference type="SAM" id="MobiDB-lite"/>
    </source>
</evidence>
<comment type="caution">
    <text evidence="2">The sequence shown here is derived from an EMBL/GenBank/DDBJ whole genome shotgun (WGS) entry which is preliminary data.</text>
</comment>
<feature type="region of interest" description="Disordered" evidence="1">
    <location>
        <begin position="87"/>
        <end position="113"/>
    </location>
</feature>
<accession>A0ABU2LBF0</accession>
<keyword evidence="3" id="KW-1185">Reference proteome</keyword>
<organism evidence="2 3">
    <name type="scientific">Streptomyces boetiae</name>
    <dbReference type="NCBI Taxonomy" id="3075541"/>
    <lineage>
        <taxon>Bacteria</taxon>
        <taxon>Bacillati</taxon>
        <taxon>Actinomycetota</taxon>
        <taxon>Actinomycetes</taxon>
        <taxon>Kitasatosporales</taxon>
        <taxon>Streptomycetaceae</taxon>
        <taxon>Streptomyces</taxon>
    </lineage>
</organism>
<evidence type="ECO:0008006" key="4">
    <source>
        <dbReference type="Google" id="ProtNLM"/>
    </source>
</evidence>
<dbReference type="Proteomes" id="UP001183388">
    <property type="component" value="Unassembled WGS sequence"/>
</dbReference>
<dbReference type="EMBL" id="JAVREN010000024">
    <property type="protein sequence ID" value="MDT0308632.1"/>
    <property type="molecule type" value="Genomic_DNA"/>
</dbReference>
<dbReference type="RefSeq" id="WP_311631571.1">
    <property type="nucleotide sequence ID" value="NZ_JAVREN010000024.1"/>
</dbReference>